<dbReference type="RefSeq" id="WP_379947668.1">
    <property type="nucleotide sequence ID" value="NZ_JBHMAF010000010.1"/>
</dbReference>
<keyword evidence="3" id="KW-1185">Reference proteome</keyword>
<dbReference type="Pfam" id="PF13539">
    <property type="entry name" value="Peptidase_M15_4"/>
    <property type="match status" value="1"/>
</dbReference>
<reference evidence="2 3" key="1">
    <citation type="submission" date="2024-09" db="EMBL/GenBank/DDBJ databases">
        <authorList>
            <person name="Sun Q."/>
            <person name="Mori K."/>
        </authorList>
    </citation>
    <scope>NUCLEOTIDE SEQUENCE [LARGE SCALE GENOMIC DNA]</scope>
    <source>
        <strain evidence="2 3">JCM 11201</strain>
    </source>
</reference>
<dbReference type="InterPro" id="IPR009045">
    <property type="entry name" value="Zn_M74/Hedgehog-like"/>
</dbReference>
<accession>A0ABV5WAD5</accession>
<evidence type="ECO:0000313" key="3">
    <source>
        <dbReference type="Proteomes" id="UP001589609"/>
    </source>
</evidence>
<dbReference type="Gene3D" id="3.30.1380.10">
    <property type="match status" value="1"/>
</dbReference>
<protein>
    <submittedName>
        <fullName evidence="2">M15 family metallopeptidase</fullName>
    </submittedName>
</protein>
<dbReference type="EMBL" id="JBHMAF010000010">
    <property type="protein sequence ID" value="MFB9757355.1"/>
    <property type="molecule type" value="Genomic_DNA"/>
</dbReference>
<dbReference type="InterPro" id="IPR039561">
    <property type="entry name" value="Peptidase_M15C"/>
</dbReference>
<proteinExistence type="predicted"/>
<dbReference type="SUPFAM" id="SSF55166">
    <property type="entry name" value="Hedgehog/DD-peptidase"/>
    <property type="match status" value="1"/>
</dbReference>
<name>A0ABV5WAD5_9BACI</name>
<comment type="caution">
    <text evidence="2">The sequence shown here is derived from an EMBL/GenBank/DDBJ whole genome shotgun (WGS) entry which is preliminary data.</text>
</comment>
<feature type="domain" description="Peptidase M15C" evidence="1">
    <location>
        <begin position="73"/>
        <end position="135"/>
    </location>
</feature>
<evidence type="ECO:0000313" key="2">
    <source>
        <dbReference type="EMBL" id="MFB9757355.1"/>
    </source>
</evidence>
<evidence type="ECO:0000259" key="1">
    <source>
        <dbReference type="Pfam" id="PF13539"/>
    </source>
</evidence>
<sequence>MALSLQWLLDRANRRLNAEGMNRETAVKTRQVIAEMHAQGIYVCVAQGYRSIAEQNSLYAQGRTTSGSIVTNARGGQSNHNFGVAVDLCLYTSDGSDVIWDVNSDFKKVVAAMKARGFKWGGDWASFKDYPHFELYNVVDGEKIKPWNGDDTIVYTATNVIRYIYTGGFAGAALGEIHDYLFKAGHNFDVKRATDGSLVFLIGPFDTGLKNYAECKAYLDSNGHYNKLLTPEEAANWK</sequence>
<dbReference type="Proteomes" id="UP001589609">
    <property type="component" value="Unassembled WGS sequence"/>
</dbReference>
<organism evidence="2 3">
    <name type="scientific">Ectobacillus funiculus</name>
    <dbReference type="NCBI Taxonomy" id="137993"/>
    <lineage>
        <taxon>Bacteria</taxon>
        <taxon>Bacillati</taxon>
        <taxon>Bacillota</taxon>
        <taxon>Bacilli</taxon>
        <taxon>Bacillales</taxon>
        <taxon>Bacillaceae</taxon>
        <taxon>Ectobacillus</taxon>
    </lineage>
</organism>
<dbReference type="CDD" id="cd14845">
    <property type="entry name" value="L-Ala-D-Glu_peptidase_like"/>
    <property type="match status" value="1"/>
</dbReference>
<gene>
    <name evidence="2" type="ORF">ACFFMS_02190</name>
</gene>